<reference evidence="1" key="1">
    <citation type="journal article" date="2017" name="Science">
        <title>Giant viruses with an expanded complement of translation system components.</title>
        <authorList>
            <person name="Schulz F."/>
            <person name="Yutin N."/>
            <person name="Ivanova N.N."/>
            <person name="Ortega D.R."/>
            <person name="Lee T.K."/>
            <person name="Vierheilig J."/>
            <person name="Daims H."/>
            <person name="Horn M."/>
            <person name="Wagner M."/>
            <person name="Jensen G.J."/>
            <person name="Kyrpides N.C."/>
            <person name="Koonin E.V."/>
            <person name="Woyke T."/>
        </authorList>
    </citation>
    <scope>NUCLEOTIDE SEQUENCE</scope>
    <source>
        <strain evidence="1">CTV1</strain>
    </source>
</reference>
<protein>
    <recommendedName>
        <fullName evidence="2">F-box domain-containing protein</fullName>
    </recommendedName>
</protein>
<evidence type="ECO:0000313" key="1">
    <source>
        <dbReference type="EMBL" id="ARF09264.1"/>
    </source>
</evidence>
<dbReference type="EMBL" id="KY684084">
    <property type="protein sequence ID" value="ARF09264.1"/>
    <property type="molecule type" value="Genomic_DNA"/>
</dbReference>
<organism evidence="1">
    <name type="scientific">Catovirus CTV1</name>
    <dbReference type="NCBI Taxonomy" id="1977631"/>
    <lineage>
        <taxon>Viruses</taxon>
        <taxon>Varidnaviria</taxon>
        <taxon>Bamfordvirae</taxon>
        <taxon>Nucleocytoviricota</taxon>
        <taxon>Megaviricetes</taxon>
        <taxon>Imitervirales</taxon>
        <taxon>Mimiviridae</taxon>
        <taxon>Klosneuvirinae</taxon>
        <taxon>Catovirus</taxon>
    </lineage>
</organism>
<proteinExistence type="predicted"/>
<gene>
    <name evidence="1" type="ORF">Catovirus_2_213</name>
</gene>
<evidence type="ECO:0008006" key="2">
    <source>
        <dbReference type="Google" id="ProtNLM"/>
    </source>
</evidence>
<sequence length="342" mass="42693">MIPLELYSIIITFLDLSDFRNFILISKNAKKYCKKYVVINDPKILYNSHPRFIKFVLQCQLSFDLNINDLAEYTKDPIIFKLYLNRIHRKKLLEVSEVSFCKLLEKNLFAIYYKYCLNFNNIETLYKTFCNLLIKTLFSQIPHFNWSFTNKQFEYDISFSKLYIDCDIITDFMIYEIDNLNNLENDKLIINELYSSHNIYYRINYNKLSQHYENKSYNYYLLDYNTYHFWNLIFETNKSTDLFKRYRDEILMDNRKYKMYDQKKEYKLSVRDYEQYRYKCYEIEKSNNWHKTFERMDNCHLYKKMKKYGKYISFKSKRHKYIQRQLRKDFQQWQKDFIYEDY</sequence>
<name>A0A1V0SC68_9VIRU</name>
<accession>A0A1V0SC68</accession>